<keyword evidence="15" id="KW-1185">Reference proteome</keyword>
<evidence type="ECO:0000256" key="9">
    <source>
        <dbReference type="ARBA" id="ARBA00023136"/>
    </source>
</evidence>
<protein>
    <submittedName>
        <fullName evidence="14">SCNN1B</fullName>
    </submittedName>
</protein>
<evidence type="ECO:0000313" key="15">
    <source>
        <dbReference type="Proteomes" id="UP001235939"/>
    </source>
</evidence>
<keyword evidence="9 13" id="KW-0472">Membrane</keyword>
<dbReference type="Gene3D" id="2.60.470.10">
    <property type="entry name" value="Acid-sensing ion channels like domains"/>
    <property type="match status" value="1"/>
</dbReference>
<sequence length="771" mass="90143">MSAGSSERTGYRRHGVQGDYVTELERYARSVRNSKNTLDIPESHQGEIKESFQVLLLEIFKSSIITGLPQIVTARSLISRIFKIGVLVGCLVGFFYQTSIFIKLYWSYPTLVDVRVAKPAYVDVPSITICNRNGVRRTKFCQVNPDQCEKPANITTFCSKYPQYCSGDEDFNDDIVVPEHEAMLREDQFTQEYLRVFLCSGAEHEAMLREDQFTQEYLRVFLCSGAEHKAMLREDQFTQEYLRVFLCSGAEHKAMLREDQFTQEYLRVFLCSGAEHKAMLREDQFTQEYLRVFLCSGAEHKAMLREDQFTQEYLRVFLCPGAEHKAMLREDQFTQEYLRVFLCPGAEHKAMLREDQFTQEYLRVFLCSGAEHEAMLREDQFTQEYLRVFLCPGAEHEAMLREDQFTQEYLRVFLCPGAEHEAMLREDQFTQEYLRVPKIEAMLREDQFTQEEIKTYGHPNHPLISICMFGGSKDKQNICKNSTFQSFGFMDIYHKTKQCHIVNPQWAQATIEFPKVPLRDVLTVVLDLEPEEYFVPNREVGGQVSFHSPFSISNPFIEGFHVQPGKLYVIQLKEIIKYLLPHPYQTNCTKYVDRWYTRGDRCRQMCVEECILNKTFESCGCAKKSTLYPHDYKFCTEGDDDKCTQKVDYVLCLEECQPACHSRDFEVVVREEKIETGMEGASSITRWDRTVLILVHFKKTDVLTYQYRPKYEKIEMYSYLGGYVGIWLGFNLIALFDLAESLVYLPLRYYKRRRRAVSPRVSVVSEDGWAR</sequence>
<dbReference type="EMBL" id="CP092868">
    <property type="protein sequence ID" value="UYV68741.1"/>
    <property type="molecule type" value="Genomic_DNA"/>
</dbReference>
<keyword evidence="5 12" id="KW-0812">Transmembrane</keyword>
<keyword evidence="7" id="KW-0915">Sodium</keyword>
<evidence type="ECO:0000256" key="12">
    <source>
        <dbReference type="RuleBase" id="RU000679"/>
    </source>
</evidence>
<evidence type="ECO:0000256" key="6">
    <source>
        <dbReference type="ARBA" id="ARBA00022989"/>
    </source>
</evidence>
<evidence type="ECO:0000256" key="11">
    <source>
        <dbReference type="ARBA" id="ARBA00023303"/>
    </source>
</evidence>
<evidence type="ECO:0000256" key="4">
    <source>
        <dbReference type="ARBA" id="ARBA00022461"/>
    </source>
</evidence>
<dbReference type="InterPro" id="IPR001873">
    <property type="entry name" value="ENaC"/>
</dbReference>
<dbReference type="Pfam" id="PF00858">
    <property type="entry name" value="ASC"/>
    <property type="match status" value="1"/>
</dbReference>
<dbReference type="PANTHER" id="PTHR11690">
    <property type="entry name" value="AMILORIDE-SENSITIVE SODIUM CHANNEL-RELATED"/>
    <property type="match status" value="1"/>
</dbReference>
<keyword evidence="3 12" id="KW-0813">Transport</keyword>
<evidence type="ECO:0000256" key="3">
    <source>
        <dbReference type="ARBA" id="ARBA00022448"/>
    </source>
</evidence>
<evidence type="ECO:0000256" key="7">
    <source>
        <dbReference type="ARBA" id="ARBA00023053"/>
    </source>
</evidence>
<keyword evidence="8 12" id="KW-0406">Ion transport</keyword>
<evidence type="ECO:0000256" key="13">
    <source>
        <dbReference type="SAM" id="Phobius"/>
    </source>
</evidence>
<comment type="subcellular location">
    <subcellularLocation>
        <location evidence="1">Membrane</location>
        <topology evidence="1">Multi-pass membrane protein</topology>
    </subcellularLocation>
</comment>
<dbReference type="PANTHER" id="PTHR11690:SF248">
    <property type="entry name" value="PICKPOCKET 17, ISOFORM A"/>
    <property type="match status" value="1"/>
</dbReference>
<dbReference type="Proteomes" id="UP001235939">
    <property type="component" value="Chromosome 06"/>
</dbReference>
<gene>
    <name evidence="14" type="ORF">LAZ67_6000620</name>
</gene>
<organism evidence="14 15">
    <name type="scientific">Cordylochernes scorpioides</name>
    <dbReference type="NCBI Taxonomy" id="51811"/>
    <lineage>
        <taxon>Eukaryota</taxon>
        <taxon>Metazoa</taxon>
        <taxon>Ecdysozoa</taxon>
        <taxon>Arthropoda</taxon>
        <taxon>Chelicerata</taxon>
        <taxon>Arachnida</taxon>
        <taxon>Pseudoscorpiones</taxon>
        <taxon>Cheliferoidea</taxon>
        <taxon>Chernetidae</taxon>
        <taxon>Cordylochernes</taxon>
    </lineage>
</organism>
<keyword evidence="11 12" id="KW-0407">Ion channel</keyword>
<evidence type="ECO:0000256" key="10">
    <source>
        <dbReference type="ARBA" id="ARBA00023201"/>
    </source>
</evidence>
<feature type="transmembrane region" description="Helical" evidence="13">
    <location>
        <begin position="716"/>
        <end position="745"/>
    </location>
</feature>
<evidence type="ECO:0000256" key="1">
    <source>
        <dbReference type="ARBA" id="ARBA00004141"/>
    </source>
</evidence>
<keyword evidence="4 12" id="KW-0894">Sodium channel</keyword>
<keyword evidence="6 13" id="KW-1133">Transmembrane helix</keyword>
<proteinExistence type="inferred from homology"/>
<evidence type="ECO:0000313" key="14">
    <source>
        <dbReference type="EMBL" id="UYV68741.1"/>
    </source>
</evidence>
<evidence type="ECO:0000256" key="2">
    <source>
        <dbReference type="ARBA" id="ARBA00007193"/>
    </source>
</evidence>
<comment type="similarity">
    <text evidence="2 12">Belongs to the amiloride-sensitive sodium channel (TC 1.A.6) family.</text>
</comment>
<keyword evidence="10 12" id="KW-0739">Sodium transport</keyword>
<accession>A0ABY6KIW2</accession>
<name>A0ABY6KIW2_9ARAC</name>
<reference evidence="14 15" key="1">
    <citation type="submission" date="2022-01" db="EMBL/GenBank/DDBJ databases">
        <title>A chromosomal length assembly of Cordylochernes scorpioides.</title>
        <authorList>
            <person name="Zeh D."/>
            <person name="Zeh J."/>
        </authorList>
    </citation>
    <scope>NUCLEOTIDE SEQUENCE [LARGE SCALE GENOMIC DNA]</scope>
    <source>
        <strain evidence="14">IN4F17</strain>
        <tissue evidence="14">Whole Body</tissue>
    </source>
</reference>
<evidence type="ECO:0000256" key="8">
    <source>
        <dbReference type="ARBA" id="ARBA00023065"/>
    </source>
</evidence>
<evidence type="ECO:0000256" key="5">
    <source>
        <dbReference type="ARBA" id="ARBA00022692"/>
    </source>
</evidence>
<feature type="transmembrane region" description="Helical" evidence="13">
    <location>
        <begin position="84"/>
        <end position="106"/>
    </location>
</feature>
<dbReference type="Gene3D" id="1.10.287.770">
    <property type="entry name" value="YojJ-like"/>
    <property type="match status" value="1"/>
</dbReference>